<dbReference type="Pfam" id="PF09712">
    <property type="entry name" value="PHA_synth_III_E"/>
    <property type="match status" value="1"/>
</dbReference>
<keyword evidence="3" id="KW-0583">PHB biosynthesis</keyword>
<feature type="coiled-coil region" evidence="4">
    <location>
        <begin position="236"/>
        <end position="281"/>
    </location>
</feature>
<dbReference type="GO" id="GO:0042619">
    <property type="term" value="P:poly-hydroxybutyrate biosynthetic process"/>
    <property type="evidence" value="ECO:0007669"/>
    <property type="project" value="UniProtKB-KW"/>
</dbReference>
<dbReference type="EMBL" id="RCDA01000003">
    <property type="protein sequence ID" value="RLK48251.1"/>
    <property type="molecule type" value="Genomic_DNA"/>
</dbReference>
<evidence type="ECO:0000313" key="6">
    <source>
        <dbReference type="Proteomes" id="UP000275461"/>
    </source>
</evidence>
<evidence type="ECO:0000256" key="3">
    <source>
        <dbReference type="ARBA" id="ARBA00022752"/>
    </source>
</evidence>
<keyword evidence="6" id="KW-1185">Reference proteome</keyword>
<reference evidence="5 6" key="1">
    <citation type="submission" date="2018-10" db="EMBL/GenBank/DDBJ databases">
        <title>Genomic Encyclopedia of Type Strains, Phase IV (KMG-IV): sequencing the most valuable type-strain genomes for metagenomic binning, comparative biology and taxonomic classification.</title>
        <authorList>
            <person name="Goeker M."/>
        </authorList>
    </citation>
    <scope>NUCLEOTIDE SEQUENCE [LARGE SCALE GENOMIC DNA]</scope>
    <source>
        <strain evidence="5 6">DSM 12769</strain>
    </source>
</reference>
<dbReference type="OrthoDB" id="6115526at2"/>
<sequence>MSEHGDQTGNEWRAWTDAVRGPFRAFWTTTNELLIGQQLAPLLEVVREAAARERTPDPAAMHQALAPLRAQLDQTFQQFTRTLDWARPLHQAMQPGGPDDASPPPAWLRPWLDLVSARLGPWHEQQARQQQLIEAGLDYQAALADYTKQVRQSALEALDRLVDNLATTPLEAIDLHQLEARYLEAAEQAWEARIATTAYRQAFASVSNAGLAYTRSLQTHLDHWLGLLDLPTRRGLQSTQRRLHELRRAHRALATEMDADVAGLRDEVRSLREEVRRLKAASEQQSQGGRGA</sequence>
<dbReference type="Proteomes" id="UP000275461">
    <property type="component" value="Unassembled WGS sequence"/>
</dbReference>
<evidence type="ECO:0000256" key="1">
    <source>
        <dbReference type="ARBA" id="ARBA00004683"/>
    </source>
</evidence>
<evidence type="ECO:0000256" key="4">
    <source>
        <dbReference type="SAM" id="Coils"/>
    </source>
</evidence>
<evidence type="ECO:0000313" key="5">
    <source>
        <dbReference type="EMBL" id="RLK48251.1"/>
    </source>
</evidence>
<evidence type="ECO:0000256" key="2">
    <source>
        <dbReference type="ARBA" id="ARBA00019066"/>
    </source>
</evidence>
<accession>A0A498C7M8</accession>
<gene>
    <name evidence="5" type="ORF">DFR31_2130</name>
</gene>
<comment type="pathway">
    <text evidence="1">Biopolymer metabolism; poly-(R)-3-hydroxybutanoate biosynthesis.</text>
</comment>
<dbReference type="AlphaFoldDB" id="A0A498C7M8"/>
<proteinExistence type="predicted"/>
<keyword evidence="4" id="KW-0175">Coiled coil</keyword>
<name>A0A498C7M8_9GAMM</name>
<protein>
    <recommendedName>
        <fullName evidence="2">Poly(3-hydroxyalkanoate) polymerase subunit PhaE</fullName>
    </recommendedName>
</protein>
<dbReference type="RefSeq" id="WP_121442653.1">
    <property type="nucleotide sequence ID" value="NZ_RCDA01000003.1"/>
</dbReference>
<dbReference type="UniPathway" id="UPA00917"/>
<organism evidence="5 6">
    <name type="scientific">Alkalispirillum mobile</name>
    <dbReference type="NCBI Taxonomy" id="85925"/>
    <lineage>
        <taxon>Bacteria</taxon>
        <taxon>Pseudomonadati</taxon>
        <taxon>Pseudomonadota</taxon>
        <taxon>Gammaproteobacteria</taxon>
        <taxon>Chromatiales</taxon>
        <taxon>Ectothiorhodospiraceae</taxon>
        <taxon>Alkalispirillum</taxon>
    </lineage>
</organism>
<comment type="caution">
    <text evidence="5">The sequence shown here is derived from an EMBL/GenBank/DDBJ whole genome shotgun (WGS) entry which is preliminary data.</text>
</comment>
<dbReference type="InterPro" id="IPR010123">
    <property type="entry name" value="PHA_synth_III_E"/>
</dbReference>